<evidence type="ECO:0000313" key="3">
    <source>
        <dbReference type="EMBL" id="GES53711.1"/>
    </source>
</evidence>
<dbReference type="Proteomes" id="UP000390335">
    <property type="component" value="Unassembled WGS sequence"/>
</dbReference>
<name>A0ABQ0ZDP6_9HYPH</name>
<sequence length="120" mass="13082">MGHPENLTDLARHDIVDKGGLPGPKSWKVDGPGGAVEVDVAPRLSVNDPAALRIALLGGAGIGWLPSFLAAHDVDNGHLIRLFPYHHRDKADIHALFRARRSLALNVKVFVDYLVEHFLV</sequence>
<dbReference type="SUPFAM" id="SSF53850">
    <property type="entry name" value="Periplasmic binding protein-like II"/>
    <property type="match status" value="1"/>
</dbReference>
<accession>A0ABQ0ZDP6</accession>
<evidence type="ECO:0000256" key="1">
    <source>
        <dbReference type="ARBA" id="ARBA00009437"/>
    </source>
</evidence>
<keyword evidence="4" id="KW-1185">Reference proteome</keyword>
<reference evidence="3 4" key="1">
    <citation type="journal article" date="2020" name="Genome Biol. Evol.">
        <title>Rhizobium dioscoreae sp. nov., a plant growth-promoting bacterium isolated from yam (Dioscorea species).</title>
        <authorList>
            <person name="Ouyabe M."/>
            <person name="Tanaka N."/>
            <person name="Shiwa Y."/>
            <person name="Fujita N."/>
            <person name="Kikuno H."/>
            <person name="Babil P."/>
            <person name="Shiwachi H."/>
        </authorList>
    </citation>
    <scope>NUCLEOTIDE SEQUENCE [LARGE SCALE GENOMIC DNA]</scope>
    <source>
        <strain evidence="3 4">S-93</strain>
    </source>
</reference>
<dbReference type="EMBL" id="BLAJ01000026">
    <property type="protein sequence ID" value="GES53711.1"/>
    <property type="molecule type" value="Genomic_DNA"/>
</dbReference>
<comment type="similarity">
    <text evidence="1">Belongs to the LysR transcriptional regulatory family.</text>
</comment>
<dbReference type="Pfam" id="PF03466">
    <property type="entry name" value="LysR_substrate"/>
    <property type="match status" value="1"/>
</dbReference>
<dbReference type="Gene3D" id="3.40.190.290">
    <property type="match status" value="1"/>
</dbReference>
<proteinExistence type="inferred from homology"/>
<gene>
    <name evidence="3" type="ORF">RsS93_63250</name>
</gene>
<dbReference type="PANTHER" id="PTHR30537:SF5">
    <property type="entry name" value="HTH-TYPE TRANSCRIPTIONAL ACTIVATOR TTDR-RELATED"/>
    <property type="match status" value="1"/>
</dbReference>
<dbReference type="InterPro" id="IPR005119">
    <property type="entry name" value="LysR_subst-bd"/>
</dbReference>
<organism evidence="3 4">
    <name type="scientific">Rhizobium dioscoreae</name>
    <dbReference type="NCBI Taxonomy" id="2653122"/>
    <lineage>
        <taxon>Bacteria</taxon>
        <taxon>Pseudomonadati</taxon>
        <taxon>Pseudomonadota</taxon>
        <taxon>Alphaproteobacteria</taxon>
        <taxon>Hyphomicrobiales</taxon>
        <taxon>Rhizobiaceae</taxon>
        <taxon>Rhizobium/Agrobacterium group</taxon>
        <taxon>Rhizobium</taxon>
    </lineage>
</organism>
<feature type="domain" description="LysR substrate-binding" evidence="2">
    <location>
        <begin position="4"/>
        <end position="118"/>
    </location>
</feature>
<protein>
    <recommendedName>
        <fullName evidence="2">LysR substrate-binding domain-containing protein</fullName>
    </recommendedName>
</protein>
<dbReference type="PANTHER" id="PTHR30537">
    <property type="entry name" value="HTH-TYPE TRANSCRIPTIONAL REGULATOR"/>
    <property type="match status" value="1"/>
</dbReference>
<dbReference type="InterPro" id="IPR058163">
    <property type="entry name" value="LysR-type_TF_proteobact-type"/>
</dbReference>
<comment type="caution">
    <text evidence="3">The sequence shown here is derived from an EMBL/GenBank/DDBJ whole genome shotgun (WGS) entry which is preliminary data.</text>
</comment>
<evidence type="ECO:0000313" key="4">
    <source>
        <dbReference type="Proteomes" id="UP000390335"/>
    </source>
</evidence>
<evidence type="ECO:0000259" key="2">
    <source>
        <dbReference type="Pfam" id="PF03466"/>
    </source>
</evidence>